<dbReference type="GO" id="GO:1905516">
    <property type="term" value="P:positive regulation of fertilization"/>
    <property type="evidence" value="ECO:0007669"/>
    <property type="project" value="Ensembl"/>
</dbReference>
<proteinExistence type="predicted"/>
<dbReference type="GO" id="GO:1990834">
    <property type="term" value="P:response to odorant"/>
    <property type="evidence" value="ECO:0007669"/>
    <property type="project" value="Ensembl"/>
</dbReference>
<dbReference type="Ensembl" id="ENSTGUT00000036917.1">
    <property type="protein sequence ID" value="ENSTGUP00000024011.1"/>
    <property type="gene ID" value="ENSTGUG00000027910.1"/>
</dbReference>
<feature type="region of interest" description="Disordered" evidence="1">
    <location>
        <begin position="1"/>
        <end position="44"/>
    </location>
</feature>
<dbReference type="AlphaFoldDB" id="A0A674GNH0"/>
<dbReference type="InterPro" id="IPR048732">
    <property type="entry name" value="CFA69"/>
</dbReference>
<evidence type="ECO:0000259" key="2">
    <source>
        <dbReference type="Pfam" id="PF21049"/>
    </source>
</evidence>
<reference evidence="3 4" key="1">
    <citation type="journal article" date="2010" name="Nature">
        <title>The genome of a songbird.</title>
        <authorList>
            <person name="Warren W.C."/>
            <person name="Clayton D.F."/>
            <person name="Ellegren H."/>
            <person name="Arnold A.P."/>
            <person name="Hillier L.W."/>
            <person name="Kunstner A."/>
            <person name="Searle S."/>
            <person name="White S."/>
            <person name="Vilella A.J."/>
            <person name="Fairley S."/>
            <person name="Heger A."/>
            <person name="Kong L."/>
            <person name="Ponting C.P."/>
            <person name="Jarvis E.D."/>
            <person name="Mello C.V."/>
            <person name="Minx P."/>
            <person name="Lovell P."/>
            <person name="Velho T.A."/>
            <person name="Ferris M."/>
            <person name="Balakrishnan C.N."/>
            <person name="Sinha S."/>
            <person name="Blatti C."/>
            <person name="London S.E."/>
            <person name="Li Y."/>
            <person name="Lin Y.C."/>
            <person name="George J."/>
            <person name="Sweedler J."/>
            <person name="Southey B."/>
            <person name="Gunaratne P."/>
            <person name="Watson M."/>
            <person name="Nam K."/>
            <person name="Backstrom N."/>
            <person name="Smeds L."/>
            <person name="Nabholz B."/>
            <person name="Itoh Y."/>
            <person name="Whitney O."/>
            <person name="Pfenning A.R."/>
            <person name="Howard J."/>
            <person name="Volker M."/>
            <person name="Skinner B.M."/>
            <person name="Griffin D.K."/>
            <person name="Ye L."/>
            <person name="McLaren W.M."/>
            <person name="Flicek P."/>
            <person name="Quesada V."/>
            <person name="Velasco G."/>
            <person name="Lopez-Otin C."/>
            <person name="Puente X.S."/>
            <person name="Olender T."/>
            <person name="Lancet D."/>
            <person name="Smit A.F."/>
            <person name="Hubley R."/>
            <person name="Konkel M.K."/>
            <person name="Walker J.A."/>
            <person name="Batzer M.A."/>
            <person name="Gu W."/>
            <person name="Pollock D.D."/>
            <person name="Chen L."/>
            <person name="Cheng Z."/>
            <person name="Eichler E.E."/>
            <person name="Stapley J."/>
            <person name="Slate J."/>
            <person name="Ekblom R."/>
            <person name="Birkhead T."/>
            <person name="Burke T."/>
            <person name="Burt D."/>
            <person name="Scharff C."/>
            <person name="Adam I."/>
            <person name="Richard H."/>
            <person name="Sultan M."/>
            <person name="Soldatov A."/>
            <person name="Lehrach H."/>
            <person name="Edwards S.V."/>
            <person name="Yang S.P."/>
            <person name="Li X."/>
            <person name="Graves T."/>
            <person name="Fulton L."/>
            <person name="Nelson J."/>
            <person name="Chinwalla A."/>
            <person name="Hou S."/>
            <person name="Mardis E.R."/>
            <person name="Wilson R.K."/>
        </authorList>
    </citation>
    <scope>NUCLEOTIDE SEQUENCE [LARGE SCALE GENOMIC DNA]</scope>
</reference>
<dbReference type="InterPro" id="IPR016024">
    <property type="entry name" value="ARM-type_fold"/>
</dbReference>
<dbReference type="Gene3D" id="1.25.10.10">
    <property type="entry name" value="Leucine-rich Repeat Variant"/>
    <property type="match status" value="1"/>
</dbReference>
<dbReference type="GO" id="GO:0097225">
    <property type="term" value="C:sperm midpiece"/>
    <property type="evidence" value="ECO:0007669"/>
    <property type="project" value="Ensembl"/>
</dbReference>
<dbReference type="GO" id="GO:1902093">
    <property type="term" value="P:positive regulation of flagellated sperm motility"/>
    <property type="evidence" value="ECO:0007669"/>
    <property type="project" value="Ensembl"/>
</dbReference>
<reference evidence="3" key="2">
    <citation type="submission" date="2025-08" db="UniProtKB">
        <authorList>
            <consortium name="Ensembl"/>
        </authorList>
    </citation>
    <scope>IDENTIFICATION</scope>
</reference>
<dbReference type="Proteomes" id="UP000007754">
    <property type="component" value="Chromosome 2"/>
</dbReference>
<dbReference type="InterPro" id="IPR048733">
    <property type="entry name" value="CFA69_ARM_dom"/>
</dbReference>
<dbReference type="GeneTree" id="ENSGT00390000014274"/>
<sequence>MASLAAAWAPAPRAASRSPGLGSSRGGGERRTNAPDTAQDTQSRSVDLNHVIAILKDSSSKDLEKEQLKTLKKVVKHFENGLPLKDVARITEILNLCAEKMNEQEAFIEPLCELIKLFELPFQKKKVSDKTNYSDEVSQSIAQLGYLMRVPSSQVKIQICKSIINFYNMELPGKLLSGYQPTSPNYKIKMAEAGGLAEALVLSLALVENQLTEKLWVLKALQLLSTSEISCGQMVKAQAASRLCLCLNGADPSGQLVFCSSDILWNLLEKASKEEVVNQLRSLECVHALKEVFVDVTCGFQHYDHQLRNDLLVIATLLAENPAVPMIESGFAKVLIVLATCTEVKLPNPLVKGFKLTYSYEDFEMKKLLFNVLKIFSRDPSAAQLLGENHVMPALLYYVKQNRKSGFPNWSDAQYEELQLHALAVLASVAPVLLDKYLSCQANTLLLVFLEWCVGQDPFFGQGSSFHGTGGRGNKLPQMRYSLRALRSVVALYDDAVSTNLCDQGAISQLLDILKYAADKSKEKEGTILLEIQADILFILSVLCENDVHRKELFSCEGVAILISFFKMEPRKLYCALGHNCLLLSALDCLWSCVIGCYIAEDSFIEKQGIFLLLDLLALKEKNLCNTILGILVDLSDNPKTVLHMSVWRGRRDQTAANLLIQLWRQEELELGIKRDQYGVIIDTKRPITTSFQKQQKVVPLPASCPTFAIMEISESMRAKVYLLFCKLGFENLPGLSTKDFVTLAIIQHYIDFKIGEVWSEISAEIKEEFRPVTPDEMNLKHISDVSENTGKMVASLQTEVLERQYHQEIQEEKKIYKKIQATHTQRELINKSWENFLTRTSNYEALKKAKMLQETLIEASTPKLNIKNGPEHSIHIPKLHTTIGPGRFVTVESMPHQRELLADTDHAPRKSSVCKGALRNYQKR</sequence>
<dbReference type="SUPFAM" id="SSF48371">
    <property type="entry name" value="ARM repeat"/>
    <property type="match status" value="1"/>
</dbReference>
<dbReference type="PANTHER" id="PTHR14716:SF0">
    <property type="entry name" value="CILIA- AND FLAGELLA-ASSOCIATED PROTEIN 69"/>
    <property type="match status" value="1"/>
</dbReference>
<gene>
    <name evidence="3" type="primary">LOC100221050</name>
</gene>
<dbReference type="OMA" id="TINSDLC"/>
<name>A0A674GNH0_TAEGU</name>
<dbReference type="GO" id="GO:0042048">
    <property type="term" value="P:olfactory behavior"/>
    <property type="evidence" value="ECO:0007669"/>
    <property type="project" value="Ensembl"/>
</dbReference>
<accession>A0A674GNH0</accession>
<dbReference type="Pfam" id="PF21049">
    <property type="entry name" value="CFA69_ARM_rpt"/>
    <property type="match status" value="1"/>
</dbReference>
<dbReference type="GO" id="GO:0005737">
    <property type="term" value="C:cytoplasm"/>
    <property type="evidence" value="ECO:0007669"/>
    <property type="project" value="Ensembl"/>
</dbReference>
<feature type="compositionally biased region" description="Polar residues" evidence="1">
    <location>
        <begin position="34"/>
        <end position="44"/>
    </location>
</feature>
<organism evidence="3 4">
    <name type="scientific">Taeniopygia guttata</name>
    <name type="common">Zebra finch</name>
    <name type="synonym">Poephila guttata</name>
    <dbReference type="NCBI Taxonomy" id="59729"/>
    <lineage>
        <taxon>Eukaryota</taxon>
        <taxon>Metazoa</taxon>
        <taxon>Chordata</taxon>
        <taxon>Craniata</taxon>
        <taxon>Vertebrata</taxon>
        <taxon>Euteleostomi</taxon>
        <taxon>Archelosauria</taxon>
        <taxon>Archosauria</taxon>
        <taxon>Dinosauria</taxon>
        <taxon>Saurischia</taxon>
        <taxon>Theropoda</taxon>
        <taxon>Coelurosauria</taxon>
        <taxon>Aves</taxon>
        <taxon>Neognathae</taxon>
        <taxon>Neoaves</taxon>
        <taxon>Telluraves</taxon>
        <taxon>Australaves</taxon>
        <taxon>Passeriformes</taxon>
        <taxon>Passeroidea</taxon>
        <taxon>Estrildidae</taxon>
        <taxon>Estrildinae</taxon>
        <taxon>Taeniopygia</taxon>
    </lineage>
</organism>
<dbReference type="InParanoid" id="A0A674GNH0"/>
<dbReference type="InterPro" id="IPR011989">
    <property type="entry name" value="ARM-like"/>
</dbReference>
<feature type="domain" description="Cilia- and flagella-associated protein 69 ARM repeats" evidence="2">
    <location>
        <begin position="46"/>
        <end position="762"/>
    </location>
</feature>
<evidence type="ECO:0000313" key="3">
    <source>
        <dbReference type="Ensembl" id="ENSTGUP00000024011.1"/>
    </source>
</evidence>
<reference evidence="3" key="3">
    <citation type="submission" date="2025-09" db="UniProtKB">
        <authorList>
            <consortium name="Ensembl"/>
        </authorList>
    </citation>
    <scope>IDENTIFICATION</scope>
</reference>
<protein>
    <submittedName>
        <fullName evidence="3">Cilia and flagella associated protein 69</fullName>
    </submittedName>
</protein>
<dbReference type="PANTHER" id="PTHR14716">
    <property type="entry name" value="CILIA- AND FLAGELLA-ASSOCIATED PROTEIN 69"/>
    <property type="match status" value="1"/>
</dbReference>
<dbReference type="GO" id="GO:0097730">
    <property type="term" value="C:non-motile cilium"/>
    <property type="evidence" value="ECO:0007669"/>
    <property type="project" value="Ensembl"/>
</dbReference>
<evidence type="ECO:0000256" key="1">
    <source>
        <dbReference type="SAM" id="MobiDB-lite"/>
    </source>
</evidence>
<evidence type="ECO:0000313" key="4">
    <source>
        <dbReference type="Proteomes" id="UP000007754"/>
    </source>
</evidence>
<dbReference type="GO" id="GO:0007288">
    <property type="term" value="P:sperm axoneme assembly"/>
    <property type="evidence" value="ECO:0007669"/>
    <property type="project" value="Ensembl"/>
</dbReference>
<feature type="compositionally biased region" description="Low complexity" evidence="1">
    <location>
        <begin position="1"/>
        <end position="22"/>
    </location>
</feature>
<keyword evidence="4" id="KW-1185">Reference proteome</keyword>